<keyword evidence="2" id="KW-0560">Oxidoreductase</keyword>
<comment type="similarity">
    <text evidence="1 3">Belongs to the short-chain dehydrogenases/reductases (SDR) family.</text>
</comment>
<dbReference type="SUPFAM" id="SSF51735">
    <property type="entry name" value="NAD(P)-binding Rossmann-fold domains"/>
    <property type="match status" value="1"/>
</dbReference>
<dbReference type="InterPro" id="IPR036291">
    <property type="entry name" value="NAD(P)-bd_dom_sf"/>
</dbReference>
<dbReference type="EMBL" id="JAGUCO010000002">
    <property type="protein sequence ID" value="MBS2097492.1"/>
    <property type="molecule type" value="Genomic_DNA"/>
</dbReference>
<dbReference type="PRINTS" id="PR00081">
    <property type="entry name" value="GDHRDH"/>
</dbReference>
<keyword evidence="5" id="KW-1185">Reference proteome</keyword>
<dbReference type="RefSeq" id="WP_212213963.1">
    <property type="nucleotide sequence ID" value="NZ_JAGUCO010000002.1"/>
</dbReference>
<evidence type="ECO:0000256" key="1">
    <source>
        <dbReference type="ARBA" id="ARBA00006484"/>
    </source>
</evidence>
<dbReference type="CDD" id="cd05233">
    <property type="entry name" value="SDR_c"/>
    <property type="match status" value="1"/>
</dbReference>
<evidence type="ECO:0000313" key="4">
    <source>
        <dbReference type="EMBL" id="MBS2097492.1"/>
    </source>
</evidence>
<dbReference type="Gene3D" id="3.40.50.720">
    <property type="entry name" value="NAD(P)-binding Rossmann-like Domain"/>
    <property type="match status" value="1"/>
</dbReference>
<sequence length="266" mass="29106">MKIQNKIIVVTGAGSGMGRELTLQLVQKGAKVAMVDINESGLEETVKLAGESNVSVHVTNISDRQSVEQLPKAVIKQHGAVDGIINNAGIIQPFINVADLDYDHIERIMNVNFYGTLYMTKAFMPHLLKRPEAHIANVSSMGGFIPFPGQTFYGASKAAVKLLTEGLYAELKETNVNVTIIHPGAVNTNIMSNSGVETKEKEEQSKEASGMTLPAPKAAAIMIKAIEKNKFRVMVGKDARILDKIYRLAPRFATNFIVKMMKSRIH</sequence>
<evidence type="ECO:0000256" key="2">
    <source>
        <dbReference type="ARBA" id="ARBA00023002"/>
    </source>
</evidence>
<dbReference type="PANTHER" id="PTHR44196:SF1">
    <property type="entry name" value="DEHYDROGENASE_REDUCTASE SDR FAMILY MEMBER 7B"/>
    <property type="match status" value="1"/>
</dbReference>
<dbReference type="PRINTS" id="PR00080">
    <property type="entry name" value="SDRFAMILY"/>
</dbReference>
<accession>A0ABS5JRJ1</accession>
<organism evidence="4 5">
    <name type="scientific">Carboxylicivirga linearis</name>
    <dbReference type="NCBI Taxonomy" id="1628157"/>
    <lineage>
        <taxon>Bacteria</taxon>
        <taxon>Pseudomonadati</taxon>
        <taxon>Bacteroidota</taxon>
        <taxon>Bacteroidia</taxon>
        <taxon>Marinilabiliales</taxon>
        <taxon>Marinilabiliaceae</taxon>
        <taxon>Carboxylicivirga</taxon>
    </lineage>
</organism>
<protein>
    <submittedName>
        <fullName evidence="4">SDR family oxidoreductase</fullName>
    </submittedName>
</protein>
<gene>
    <name evidence="4" type="ORF">KEM10_04315</name>
</gene>
<comment type="caution">
    <text evidence="4">The sequence shown here is derived from an EMBL/GenBank/DDBJ whole genome shotgun (WGS) entry which is preliminary data.</text>
</comment>
<dbReference type="InterPro" id="IPR002347">
    <property type="entry name" value="SDR_fam"/>
</dbReference>
<evidence type="ECO:0000313" key="5">
    <source>
        <dbReference type="Proteomes" id="UP000708576"/>
    </source>
</evidence>
<reference evidence="4 5" key="1">
    <citation type="journal article" date="2015" name="Int. J. Syst. Evol. Microbiol.">
        <title>Carboxylicivirga linearis sp. nov., isolated from a sea cucumber culture pond.</title>
        <authorList>
            <person name="Wang F.Q."/>
            <person name="Zhou Y.X."/>
            <person name="Lin X.Z."/>
            <person name="Chen G.J."/>
            <person name="Du Z.J."/>
        </authorList>
    </citation>
    <scope>NUCLEOTIDE SEQUENCE [LARGE SCALE GENOMIC DNA]</scope>
    <source>
        <strain evidence="4 5">FB218</strain>
    </source>
</reference>
<dbReference type="Proteomes" id="UP000708576">
    <property type="component" value="Unassembled WGS sequence"/>
</dbReference>
<dbReference type="Pfam" id="PF00106">
    <property type="entry name" value="adh_short"/>
    <property type="match status" value="1"/>
</dbReference>
<evidence type="ECO:0000256" key="3">
    <source>
        <dbReference type="RuleBase" id="RU000363"/>
    </source>
</evidence>
<dbReference type="PANTHER" id="PTHR44196">
    <property type="entry name" value="DEHYDROGENASE/REDUCTASE SDR FAMILY MEMBER 7B"/>
    <property type="match status" value="1"/>
</dbReference>
<proteinExistence type="inferred from homology"/>
<name>A0ABS5JRJ1_9BACT</name>